<dbReference type="Proteomes" id="UP000681722">
    <property type="component" value="Unassembled WGS sequence"/>
</dbReference>
<accession>A0A8S2XB69</accession>
<dbReference type="EMBL" id="CAJOBC010103909">
    <property type="protein sequence ID" value="CAF4488775.1"/>
    <property type="molecule type" value="Genomic_DNA"/>
</dbReference>
<protein>
    <submittedName>
        <fullName evidence="1">Uncharacterized protein</fullName>
    </submittedName>
</protein>
<proteinExistence type="predicted"/>
<dbReference type="OrthoDB" id="10051235at2759"/>
<comment type="caution">
    <text evidence="1">The sequence shown here is derived from an EMBL/GenBank/DDBJ whole genome shotgun (WGS) entry which is preliminary data.</text>
</comment>
<evidence type="ECO:0000313" key="2">
    <source>
        <dbReference type="Proteomes" id="UP000681722"/>
    </source>
</evidence>
<organism evidence="1 2">
    <name type="scientific">Didymodactylos carnosus</name>
    <dbReference type="NCBI Taxonomy" id="1234261"/>
    <lineage>
        <taxon>Eukaryota</taxon>
        <taxon>Metazoa</taxon>
        <taxon>Spiralia</taxon>
        <taxon>Gnathifera</taxon>
        <taxon>Rotifera</taxon>
        <taxon>Eurotatoria</taxon>
        <taxon>Bdelloidea</taxon>
        <taxon>Philodinida</taxon>
        <taxon>Philodinidae</taxon>
        <taxon>Didymodactylos</taxon>
    </lineage>
</organism>
<name>A0A8S2XB69_9BILA</name>
<sequence length="520" mass="57008">MLLSSALKNISLLFILSICEPLTLDFTLVSNVTLISNVAVSISAAITYSLQYDMSVDINEQNQVLIGLPLFDTVVVLSANATNLTIVKNLNRYHSYTGFGKSVAWIDNTTVAILVYSLAEYPRSSSIVHVCNIEYSSTTPIFAFSNNQQTFVSASPLSVNPSFVMISSWSSNLIILDSSGELLIVVSSPPGNYSFSNASLFGFVNIFSPVRCSGGTYKSSSGIGPCFICPPGEKNPGDTGIECVWCQTTSFCPLGSVNDVNYSTVESISESLAYPKSSDNTIFDDILIQNMFTIGSSHCIVFHLRTGLAVLRQYPIGTSGDSIFACDTSIRNAKFSTDLQLLSIPKSDEQQPIFSMLDQQTCTMSVDFVNTLYGYTDITVQQNIGSNFVLLNMSNYRMQGNATVHVSVVLPFHQMNIQFNLTGPYSVGRVRICLSGSSASNDSYTVQELNFCQFFYTPNQTIAHSSSIELQVTKVINETDGLNENDKTLYSGLWIPTFTVNTISDQLLYSQQGEYLRVNF</sequence>
<reference evidence="1" key="1">
    <citation type="submission" date="2021-02" db="EMBL/GenBank/DDBJ databases">
        <authorList>
            <person name="Nowell W R."/>
        </authorList>
    </citation>
    <scope>NUCLEOTIDE SEQUENCE</scope>
</reference>
<dbReference type="AlphaFoldDB" id="A0A8S2XB69"/>
<evidence type="ECO:0000313" key="1">
    <source>
        <dbReference type="EMBL" id="CAF4488775.1"/>
    </source>
</evidence>
<gene>
    <name evidence="1" type="ORF">SRO942_LOCUS44217</name>
</gene>